<name>A0ACB8UFP4_9APHY</name>
<organism evidence="1 2">
    <name type="scientific">Irpex rosettiformis</name>
    <dbReference type="NCBI Taxonomy" id="378272"/>
    <lineage>
        <taxon>Eukaryota</taxon>
        <taxon>Fungi</taxon>
        <taxon>Dikarya</taxon>
        <taxon>Basidiomycota</taxon>
        <taxon>Agaricomycotina</taxon>
        <taxon>Agaricomycetes</taxon>
        <taxon>Polyporales</taxon>
        <taxon>Irpicaceae</taxon>
        <taxon>Irpex</taxon>
    </lineage>
</organism>
<evidence type="ECO:0000313" key="1">
    <source>
        <dbReference type="EMBL" id="KAI0093163.1"/>
    </source>
</evidence>
<sequence>MNNRSELDQSHHLSSRVPSFVLHVFTGTHRSRKPRRSSNTARKKGSIRVHMCSHTLLGVRALRLDVIDDERGVNTYVFAQSIERRPGWDVCSHRGEKVGVVDTFVGLWANPGWESWRKWCLFDEGRVAQAIGPGPRQWRSAQNMRKWLDMFFFQLLDLVFEVQASGLWQKDSQM</sequence>
<dbReference type="Proteomes" id="UP001055072">
    <property type="component" value="Unassembled WGS sequence"/>
</dbReference>
<keyword evidence="2" id="KW-1185">Reference proteome</keyword>
<protein>
    <submittedName>
        <fullName evidence="1">Uncharacterized protein</fullName>
    </submittedName>
</protein>
<evidence type="ECO:0000313" key="2">
    <source>
        <dbReference type="Proteomes" id="UP001055072"/>
    </source>
</evidence>
<proteinExistence type="predicted"/>
<dbReference type="EMBL" id="MU274902">
    <property type="protein sequence ID" value="KAI0093163.1"/>
    <property type="molecule type" value="Genomic_DNA"/>
</dbReference>
<gene>
    <name evidence="1" type="ORF">BDY19DRAFT_412057</name>
</gene>
<reference evidence="1" key="1">
    <citation type="journal article" date="2021" name="Environ. Microbiol.">
        <title>Gene family expansions and transcriptome signatures uncover fungal adaptations to wood decay.</title>
        <authorList>
            <person name="Hage H."/>
            <person name="Miyauchi S."/>
            <person name="Viragh M."/>
            <person name="Drula E."/>
            <person name="Min B."/>
            <person name="Chaduli D."/>
            <person name="Navarro D."/>
            <person name="Favel A."/>
            <person name="Norest M."/>
            <person name="Lesage-Meessen L."/>
            <person name="Balint B."/>
            <person name="Merenyi Z."/>
            <person name="de Eugenio L."/>
            <person name="Morin E."/>
            <person name="Martinez A.T."/>
            <person name="Baldrian P."/>
            <person name="Stursova M."/>
            <person name="Martinez M.J."/>
            <person name="Novotny C."/>
            <person name="Magnuson J.K."/>
            <person name="Spatafora J.W."/>
            <person name="Maurice S."/>
            <person name="Pangilinan J."/>
            <person name="Andreopoulos W."/>
            <person name="LaButti K."/>
            <person name="Hundley H."/>
            <person name="Na H."/>
            <person name="Kuo A."/>
            <person name="Barry K."/>
            <person name="Lipzen A."/>
            <person name="Henrissat B."/>
            <person name="Riley R."/>
            <person name="Ahrendt S."/>
            <person name="Nagy L.G."/>
            <person name="Grigoriev I.V."/>
            <person name="Martin F."/>
            <person name="Rosso M.N."/>
        </authorList>
    </citation>
    <scope>NUCLEOTIDE SEQUENCE</scope>
    <source>
        <strain evidence="1">CBS 384.51</strain>
    </source>
</reference>
<accession>A0ACB8UFP4</accession>
<comment type="caution">
    <text evidence="1">The sequence shown here is derived from an EMBL/GenBank/DDBJ whole genome shotgun (WGS) entry which is preliminary data.</text>
</comment>